<feature type="modified residue" description="N6-carboxylysine" evidence="3 5">
    <location>
        <position position="175"/>
    </location>
</feature>
<dbReference type="AlphaFoldDB" id="A0AA37SYI1"/>
<dbReference type="PROSITE" id="PS51347">
    <property type="entry name" value="PHOSPHOTRIESTERASE_2"/>
    <property type="match status" value="1"/>
</dbReference>
<feature type="binding site" evidence="4">
    <location>
        <position position="59"/>
    </location>
    <ligand>
        <name>Zn(2+)</name>
        <dbReference type="ChEBI" id="CHEBI:29105"/>
        <label>1</label>
    </ligand>
</feature>
<evidence type="ECO:0000256" key="1">
    <source>
        <dbReference type="ARBA" id="ARBA00022723"/>
    </source>
</evidence>
<organism evidence="6 7">
    <name type="scientific">Agaribacter marinus</name>
    <dbReference type="NCBI Taxonomy" id="1431249"/>
    <lineage>
        <taxon>Bacteria</taxon>
        <taxon>Pseudomonadati</taxon>
        <taxon>Pseudomonadota</taxon>
        <taxon>Gammaproteobacteria</taxon>
        <taxon>Alteromonadales</taxon>
        <taxon>Alteromonadaceae</taxon>
        <taxon>Agaribacter</taxon>
    </lineage>
</organism>
<dbReference type="SUPFAM" id="SSF51556">
    <property type="entry name" value="Metallo-dependent hydrolases"/>
    <property type="match status" value="1"/>
</dbReference>
<comment type="caution">
    <text evidence="6">The sequence shown here is derived from an EMBL/GenBank/DDBJ whole genome shotgun (WGS) entry which is preliminary data.</text>
</comment>
<protein>
    <submittedName>
        <fullName evidence="6">Aryldialkylphosphatase</fullName>
    </submittedName>
</protein>
<feature type="binding site" description="via carbamate group" evidence="4">
    <location>
        <position position="175"/>
    </location>
    <ligand>
        <name>Zn(2+)</name>
        <dbReference type="ChEBI" id="CHEBI:29105"/>
        <label>2</label>
    </ligand>
</feature>
<evidence type="ECO:0000256" key="4">
    <source>
        <dbReference type="PIRSR" id="PIRSR601559-51"/>
    </source>
</evidence>
<comment type="similarity">
    <text evidence="5">Belongs to the metallo-dependent hydrolases superfamily. Phosphotriesterase family.</text>
</comment>
<dbReference type="GO" id="GO:0008270">
    <property type="term" value="F:zinc ion binding"/>
    <property type="evidence" value="ECO:0007669"/>
    <property type="project" value="InterPro"/>
</dbReference>
<sequence>MFIFGVLAGLAIAIKSSYAELKNMDDPCVKHAYISPHQILTVGGGMKVTEDSIWLTHEHILVDFIGADKISAADWNHDVVVKTMKPQLEAVKQFDVQFFVDATPKYLGRDVNLLAKVSTAQDIAILTNTGLYGARGKIFIPQYVKSMSDTDLAAKWISEYEQGIDGTSIRPGFIKIGVDATIPLHPIDSKLVHAAAKTHLKTGLTILSHTGPALGLWPQIEILKKEGVSPAAFVWVHAQFEKNNTEYIQAAKEGMWIGLDGVAWDVDLHVNKLVFAKQNNILDRILLSHDAGWYDPQRPEQSIKPFTHIFTKLIPQLMKRGFTMEDIDQLLTVNPARAFGIGVKKCW</sequence>
<accession>A0AA37SYI1</accession>
<keyword evidence="1 4" id="KW-0479">Metal-binding</keyword>
<name>A0AA37SYI1_9ALTE</name>
<dbReference type="InterPro" id="IPR001559">
    <property type="entry name" value="Phosphotriesterase"/>
</dbReference>
<reference evidence="6" key="2">
    <citation type="submission" date="2023-01" db="EMBL/GenBank/DDBJ databases">
        <title>Draft genome sequence of Agaribacter marinus strain NBRC 110023.</title>
        <authorList>
            <person name="Sun Q."/>
            <person name="Mori K."/>
        </authorList>
    </citation>
    <scope>NUCLEOTIDE SEQUENCE</scope>
    <source>
        <strain evidence="6">NBRC 110023</strain>
    </source>
</reference>
<dbReference type="InterPro" id="IPR032466">
    <property type="entry name" value="Metal_Hydrolase"/>
</dbReference>
<dbReference type="EMBL" id="BSOT01000005">
    <property type="protein sequence ID" value="GLR70286.1"/>
    <property type="molecule type" value="Genomic_DNA"/>
</dbReference>
<evidence type="ECO:0000256" key="3">
    <source>
        <dbReference type="PIRSR" id="PIRSR601559-50"/>
    </source>
</evidence>
<comment type="cofactor">
    <cofactor evidence="4">
        <name>a divalent metal cation</name>
        <dbReference type="ChEBI" id="CHEBI:60240"/>
    </cofactor>
    <text evidence="4">Binds 2 divalent metal cations per subunit.</text>
</comment>
<feature type="binding site" evidence="4">
    <location>
        <position position="57"/>
    </location>
    <ligand>
        <name>Zn(2+)</name>
        <dbReference type="ChEBI" id="CHEBI:29105"/>
        <label>1</label>
    </ligand>
</feature>
<dbReference type="PANTHER" id="PTHR10819:SF3">
    <property type="entry name" value="PHOSPHOTRIESTERASE-RELATED PROTEIN"/>
    <property type="match status" value="1"/>
</dbReference>
<feature type="binding site" evidence="4">
    <location>
        <position position="209"/>
    </location>
    <ligand>
        <name>Zn(2+)</name>
        <dbReference type="ChEBI" id="CHEBI:29105"/>
        <label>2</label>
    </ligand>
</feature>
<feature type="binding site" evidence="4">
    <location>
        <position position="290"/>
    </location>
    <ligand>
        <name>Zn(2+)</name>
        <dbReference type="ChEBI" id="CHEBI:29105"/>
        <label>1</label>
    </ligand>
</feature>
<evidence type="ECO:0000313" key="6">
    <source>
        <dbReference type="EMBL" id="GLR70286.1"/>
    </source>
</evidence>
<evidence type="ECO:0000256" key="5">
    <source>
        <dbReference type="PROSITE-ProRule" id="PRU00679"/>
    </source>
</evidence>
<keyword evidence="7" id="KW-1185">Reference proteome</keyword>
<gene>
    <name evidence="6" type="ORF">GCM10007852_11940</name>
</gene>
<feature type="binding site" evidence="4">
    <location>
        <position position="237"/>
    </location>
    <ligand>
        <name>Zn(2+)</name>
        <dbReference type="ChEBI" id="CHEBI:29105"/>
        <label>2</label>
    </ligand>
</feature>
<proteinExistence type="inferred from homology"/>
<reference evidence="6" key="1">
    <citation type="journal article" date="2014" name="Int. J. Syst. Evol. Microbiol.">
        <title>Complete genome sequence of Corynebacterium casei LMG S-19264T (=DSM 44701T), isolated from a smear-ripened cheese.</title>
        <authorList>
            <consortium name="US DOE Joint Genome Institute (JGI-PGF)"/>
            <person name="Walter F."/>
            <person name="Albersmeier A."/>
            <person name="Kalinowski J."/>
            <person name="Ruckert C."/>
        </authorList>
    </citation>
    <scope>NUCLEOTIDE SEQUENCE</scope>
    <source>
        <strain evidence="6">NBRC 110023</strain>
    </source>
</reference>
<dbReference type="PANTHER" id="PTHR10819">
    <property type="entry name" value="PHOSPHOTRIESTERASE-RELATED"/>
    <property type="match status" value="1"/>
</dbReference>
<feature type="binding site" description="via carbamate group" evidence="4">
    <location>
        <position position="175"/>
    </location>
    <ligand>
        <name>Zn(2+)</name>
        <dbReference type="ChEBI" id="CHEBI:29105"/>
        <label>1</label>
    </ligand>
</feature>
<dbReference type="Pfam" id="PF02126">
    <property type="entry name" value="PTE"/>
    <property type="match status" value="1"/>
</dbReference>
<dbReference type="Proteomes" id="UP001156601">
    <property type="component" value="Unassembled WGS sequence"/>
</dbReference>
<keyword evidence="2" id="KW-0378">Hydrolase</keyword>
<evidence type="ECO:0000256" key="2">
    <source>
        <dbReference type="ARBA" id="ARBA00022801"/>
    </source>
</evidence>
<dbReference type="GO" id="GO:0016787">
    <property type="term" value="F:hydrolase activity"/>
    <property type="evidence" value="ECO:0007669"/>
    <property type="project" value="UniProtKB-KW"/>
</dbReference>
<evidence type="ECO:0000313" key="7">
    <source>
        <dbReference type="Proteomes" id="UP001156601"/>
    </source>
</evidence>
<dbReference type="Gene3D" id="3.20.20.140">
    <property type="entry name" value="Metal-dependent hydrolases"/>
    <property type="match status" value="1"/>
</dbReference>